<reference evidence="1 2" key="1">
    <citation type="journal article" date="2010" name="Virol. J.">
        <title>Genomes of the T4-related bacteriophages as windows on microbial genome evolution.</title>
        <authorList>
            <person name="Petrov V.M."/>
            <person name="Ratnayaka S."/>
            <person name="Nolan J.M."/>
            <person name="Miller E.S."/>
            <person name="Karam J.D."/>
        </authorList>
    </citation>
    <scope>NUCLEOTIDE SEQUENCE [LARGE SCALE GENOMIC DNA]</scope>
</reference>
<keyword evidence="2" id="KW-1185">Reference proteome</keyword>
<dbReference type="RefSeq" id="YP_004010192.1">
    <property type="nucleotide sequence ID" value="NC_014663.1"/>
</dbReference>
<sequence length="78" mass="9073">MINISLTRQQLDVVLAAYCEQIGLSYSTMHDEAFCAQGSKGYWLHLWYDGDTNILSHFVKEIEKLIAEERLNLRRTQP</sequence>
<dbReference type="EMBL" id="HM004124">
    <property type="protein sequence ID" value="ADG59955.1"/>
    <property type="molecule type" value="Genomic_DNA"/>
</dbReference>
<accession>E5EPI9</accession>
<dbReference type="KEGG" id="vg:9926489"/>
<protein>
    <submittedName>
        <fullName evidence="1">Uncharacterized protein</fullName>
    </submittedName>
</protein>
<organism evidence="1 2">
    <name type="scientific">Acinetobacter phage Acj9</name>
    <dbReference type="NCBI Taxonomy" id="760939"/>
    <lineage>
        <taxon>Viruses</taxon>
        <taxon>Duplodnaviria</taxon>
        <taxon>Heunggongvirae</taxon>
        <taxon>Uroviricota</taxon>
        <taxon>Caudoviricetes</taxon>
        <taxon>Pantevenvirales</taxon>
        <taxon>Straboviridae</taxon>
        <taxon>Twarogvirinae</taxon>
        <taxon>Acajnonavirus</taxon>
        <taxon>Acajnonavirus acj9</taxon>
    </lineage>
</organism>
<dbReference type="Proteomes" id="UP000008731">
    <property type="component" value="Segment"/>
</dbReference>
<proteinExistence type="predicted"/>
<evidence type="ECO:0000313" key="1">
    <source>
        <dbReference type="EMBL" id="ADG59955.1"/>
    </source>
</evidence>
<gene>
    <name evidence="1" type="ORF">Acj9p055</name>
</gene>
<evidence type="ECO:0000313" key="2">
    <source>
        <dbReference type="Proteomes" id="UP000008731"/>
    </source>
</evidence>
<dbReference type="GeneID" id="9926489"/>
<dbReference type="OrthoDB" id="28571at10239"/>
<name>E5EPI9_9CAUD</name>